<feature type="transmembrane region" description="Helical" evidence="6">
    <location>
        <begin position="728"/>
        <end position="746"/>
    </location>
</feature>
<reference evidence="9 10" key="1">
    <citation type="journal article" date="2025" name="Microbiol. Resour. Announc.">
        <title>Draft genome sequences for Neonectria magnoliae and Neonectria punicea, canker pathogens of Liriodendron tulipifera and Acer saccharum in West Virginia.</title>
        <authorList>
            <person name="Petronek H.M."/>
            <person name="Kasson M.T."/>
            <person name="Metheny A.M."/>
            <person name="Stauder C.M."/>
            <person name="Lovett B."/>
            <person name="Lynch S.C."/>
            <person name="Garnas J.R."/>
            <person name="Kasson L.R."/>
            <person name="Stajich J.E."/>
        </authorList>
    </citation>
    <scope>NUCLEOTIDE SEQUENCE [LARGE SCALE GENOMIC DNA]</scope>
    <source>
        <strain evidence="9 10">NRRL 64651</strain>
    </source>
</reference>
<dbReference type="InterPro" id="IPR036249">
    <property type="entry name" value="Thioredoxin-like_sf"/>
</dbReference>
<feature type="chain" id="PRO_5046381516" description="Thioredoxin domain-containing protein" evidence="7">
    <location>
        <begin position="19"/>
        <end position="780"/>
    </location>
</feature>
<evidence type="ECO:0000313" key="10">
    <source>
        <dbReference type="Proteomes" id="UP001498421"/>
    </source>
</evidence>
<evidence type="ECO:0000256" key="5">
    <source>
        <dbReference type="SAM" id="MobiDB-lite"/>
    </source>
</evidence>
<keyword evidence="10" id="KW-1185">Reference proteome</keyword>
<evidence type="ECO:0000256" key="6">
    <source>
        <dbReference type="SAM" id="Phobius"/>
    </source>
</evidence>
<feature type="compositionally biased region" description="Basic and acidic residues" evidence="5">
    <location>
        <begin position="176"/>
        <end position="245"/>
    </location>
</feature>
<feature type="signal peptide" evidence="7">
    <location>
        <begin position="1"/>
        <end position="18"/>
    </location>
</feature>
<evidence type="ECO:0000256" key="4">
    <source>
        <dbReference type="ARBA" id="ARBA00023136"/>
    </source>
</evidence>
<feature type="compositionally biased region" description="Basic and acidic residues" evidence="5">
    <location>
        <begin position="254"/>
        <end position="286"/>
    </location>
</feature>
<keyword evidence="7" id="KW-0732">Signal</keyword>
<feature type="region of interest" description="Disordered" evidence="5">
    <location>
        <begin position="167"/>
        <end position="323"/>
    </location>
</feature>
<dbReference type="Pfam" id="PF00085">
    <property type="entry name" value="Thioredoxin"/>
    <property type="match status" value="2"/>
</dbReference>
<dbReference type="PANTHER" id="PTHR46426:SF1">
    <property type="entry name" value="PROTEIN DISULFIDE-ISOMERASE TMX3"/>
    <property type="match status" value="1"/>
</dbReference>
<sequence length="780" mass="88168">MRLSPLTLLTGAVALATAQQMPGEEDNTKEATYYNTVRVPPLLELTPNNWAEEVAKTKYIFVKHYSPYCPHCIDFAPTFQSIYEFYHTSKPVAADAEDTTFLAYYSFRFATINCVAYYDLCMDHSVQSYPTSIIYEDGAVFESMRGVKNATVLSAAIEKALEKFKPGSRPTTLELPEVRDENAAEKKKAAKEAYKKMEAERKEKEAANKKAKEDAKAAEKDTAEKVPEKSLDDITEKPEIPDGSDKSQQPAKSEGTEKSTKDETSDAPKEATTEASKEETIPKETKGSAVEKPFGEGFKVPSTGEMLKKTRPSEPANIYNPDGVSVPLTPETFEKLVTSTEDPWFIKFYAPWCSHCRAMAPTWEQMAKTMAGKLNVGEVNCDAESRLCKQVHARAYPTIRFFKGTESAEYKGLRGLGDFVQYAENALSVAGGILDVDAATLSEMEKEEEVIFVYFYDHATTSEDFKALEQIPLNLIGRGKIVKTNDPALNTRFKITTWPRFLVSREGRPTYYTPITPDEMREVNTLIAWMKSVWLPLVPEMTATNARQIMEHKIVALAVLNRDDEDRLKSSIRELKDAASDWMDRQVQEFQLERTKLRDSKQMRIEEAEERSDSRGLRNAKAIKIDMDSASRQEVAFAWVDGVFWAGWLRSTYGIDVKDGERVIINEEDRKRYWDSTSTGNHIMVSRTFIMETLDKIVYGPNPIPTKYTISSLEKVFFDIKMNFVDRPFVSCGIVVAVLFGIYTWTRGRGRRSRGYLFPREDSMGLKDGLLGQSNNAKAD</sequence>
<dbReference type="PANTHER" id="PTHR46426">
    <property type="entry name" value="PROTEIN DISULFIDE-ISOMERASE TMX3"/>
    <property type="match status" value="1"/>
</dbReference>
<evidence type="ECO:0000256" key="1">
    <source>
        <dbReference type="ARBA" id="ARBA00004167"/>
    </source>
</evidence>
<dbReference type="EMBL" id="JAZAVK010000011">
    <property type="protein sequence ID" value="KAK7431431.1"/>
    <property type="molecule type" value="Genomic_DNA"/>
</dbReference>
<dbReference type="Gene3D" id="3.40.30.10">
    <property type="entry name" value="Glutaredoxin"/>
    <property type="match status" value="2"/>
</dbReference>
<gene>
    <name evidence="9" type="ORF">QQZ08_001921</name>
</gene>
<feature type="domain" description="Thioredoxin" evidence="8">
    <location>
        <begin position="15"/>
        <end position="162"/>
    </location>
</feature>
<keyword evidence="2 6" id="KW-0812">Transmembrane</keyword>
<name>A0ABR1IF56_9HYPO</name>
<proteinExistence type="predicted"/>
<accession>A0ABR1IF56</accession>
<evidence type="ECO:0000256" key="7">
    <source>
        <dbReference type="SAM" id="SignalP"/>
    </source>
</evidence>
<protein>
    <recommendedName>
        <fullName evidence="8">Thioredoxin domain-containing protein</fullName>
    </recommendedName>
</protein>
<comment type="caution">
    <text evidence="9">The sequence shown here is derived from an EMBL/GenBank/DDBJ whole genome shotgun (WGS) entry which is preliminary data.</text>
</comment>
<comment type="subcellular location">
    <subcellularLocation>
        <location evidence="1">Membrane</location>
        <topology evidence="1">Single-pass membrane protein</topology>
    </subcellularLocation>
</comment>
<organism evidence="9 10">
    <name type="scientific">Neonectria magnoliae</name>
    <dbReference type="NCBI Taxonomy" id="2732573"/>
    <lineage>
        <taxon>Eukaryota</taxon>
        <taxon>Fungi</taxon>
        <taxon>Dikarya</taxon>
        <taxon>Ascomycota</taxon>
        <taxon>Pezizomycotina</taxon>
        <taxon>Sordariomycetes</taxon>
        <taxon>Hypocreomycetidae</taxon>
        <taxon>Hypocreales</taxon>
        <taxon>Nectriaceae</taxon>
        <taxon>Neonectria</taxon>
    </lineage>
</organism>
<dbReference type="Proteomes" id="UP001498421">
    <property type="component" value="Unassembled WGS sequence"/>
</dbReference>
<dbReference type="InterPro" id="IPR013766">
    <property type="entry name" value="Thioredoxin_domain"/>
</dbReference>
<dbReference type="PROSITE" id="PS51352">
    <property type="entry name" value="THIOREDOXIN_2"/>
    <property type="match status" value="2"/>
</dbReference>
<feature type="domain" description="Thioredoxin" evidence="8">
    <location>
        <begin position="307"/>
        <end position="428"/>
    </location>
</feature>
<dbReference type="InterPro" id="IPR052250">
    <property type="entry name" value="PDI_TMX3"/>
</dbReference>
<evidence type="ECO:0000259" key="8">
    <source>
        <dbReference type="PROSITE" id="PS51352"/>
    </source>
</evidence>
<dbReference type="CDD" id="cd02961">
    <property type="entry name" value="PDI_a_family"/>
    <property type="match status" value="2"/>
</dbReference>
<evidence type="ECO:0000256" key="2">
    <source>
        <dbReference type="ARBA" id="ARBA00022692"/>
    </source>
</evidence>
<dbReference type="SUPFAM" id="SSF52833">
    <property type="entry name" value="Thioredoxin-like"/>
    <property type="match status" value="3"/>
</dbReference>
<keyword evidence="4 6" id="KW-0472">Membrane</keyword>
<keyword evidence="3 6" id="KW-1133">Transmembrane helix</keyword>
<evidence type="ECO:0000256" key="3">
    <source>
        <dbReference type="ARBA" id="ARBA00022989"/>
    </source>
</evidence>
<evidence type="ECO:0000313" key="9">
    <source>
        <dbReference type="EMBL" id="KAK7431431.1"/>
    </source>
</evidence>